<dbReference type="RefSeq" id="XP_056553706.1">
    <property type="nucleotide sequence ID" value="XM_056701643.1"/>
</dbReference>
<name>A0A9W9V600_9EURO</name>
<evidence type="ECO:0000313" key="1">
    <source>
        <dbReference type="EMBL" id="KAJ5368964.1"/>
    </source>
</evidence>
<reference evidence="1" key="2">
    <citation type="journal article" date="2023" name="IMA Fungus">
        <title>Comparative genomic study of the Penicillium genus elucidates a diverse pangenome and 15 lateral gene transfer events.</title>
        <authorList>
            <person name="Petersen C."/>
            <person name="Sorensen T."/>
            <person name="Nielsen M.R."/>
            <person name="Sondergaard T.E."/>
            <person name="Sorensen J.L."/>
            <person name="Fitzpatrick D.A."/>
            <person name="Frisvad J.C."/>
            <person name="Nielsen K.L."/>
        </authorList>
    </citation>
    <scope>NUCLEOTIDE SEQUENCE</scope>
    <source>
        <strain evidence="1">IBT 29864</strain>
    </source>
</reference>
<dbReference type="EMBL" id="JAPZBS010000007">
    <property type="protein sequence ID" value="KAJ5368964.1"/>
    <property type="molecule type" value="Genomic_DNA"/>
</dbReference>
<accession>A0A9W9V600</accession>
<proteinExistence type="predicted"/>
<evidence type="ECO:0000313" key="2">
    <source>
        <dbReference type="Proteomes" id="UP001147782"/>
    </source>
</evidence>
<dbReference type="AlphaFoldDB" id="A0A9W9V600"/>
<dbReference type="GeneID" id="81440822"/>
<sequence>MDTFKLKIEFAQKTCLGGVDTEEGLNRHDQRPCWVGTPGQTDQVVLLQGEDDVVTTTSKISQFALILVTEKAN</sequence>
<protein>
    <submittedName>
        <fullName evidence="1">Uncharacterized protein</fullName>
    </submittedName>
</protein>
<gene>
    <name evidence="1" type="ORF">N7496_008724</name>
</gene>
<keyword evidence="2" id="KW-1185">Reference proteome</keyword>
<reference evidence="1" key="1">
    <citation type="submission" date="2022-11" db="EMBL/GenBank/DDBJ databases">
        <authorList>
            <person name="Petersen C."/>
        </authorList>
    </citation>
    <scope>NUCLEOTIDE SEQUENCE</scope>
    <source>
        <strain evidence="1">IBT 29864</strain>
    </source>
</reference>
<organism evidence="1 2">
    <name type="scientific">Penicillium cataractarum</name>
    <dbReference type="NCBI Taxonomy" id="2100454"/>
    <lineage>
        <taxon>Eukaryota</taxon>
        <taxon>Fungi</taxon>
        <taxon>Dikarya</taxon>
        <taxon>Ascomycota</taxon>
        <taxon>Pezizomycotina</taxon>
        <taxon>Eurotiomycetes</taxon>
        <taxon>Eurotiomycetidae</taxon>
        <taxon>Eurotiales</taxon>
        <taxon>Aspergillaceae</taxon>
        <taxon>Penicillium</taxon>
    </lineage>
</organism>
<dbReference type="OrthoDB" id="73875at2759"/>
<dbReference type="Proteomes" id="UP001147782">
    <property type="component" value="Unassembled WGS sequence"/>
</dbReference>
<comment type="caution">
    <text evidence="1">The sequence shown here is derived from an EMBL/GenBank/DDBJ whole genome shotgun (WGS) entry which is preliminary data.</text>
</comment>